<evidence type="ECO:0008006" key="3">
    <source>
        <dbReference type="Google" id="ProtNLM"/>
    </source>
</evidence>
<evidence type="ECO:0000313" key="1">
    <source>
        <dbReference type="EMBL" id="EGB01732.1"/>
    </source>
</evidence>
<evidence type="ECO:0000313" key="2">
    <source>
        <dbReference type="Proteomes" id="UP000002729"/>
    </source>
</evidence>
<reference evidence="1 2" key="1">
    <citation type="journal article" date="2011" name="Proc. Natl. Acad. Sci. U.S.A.">
        <title>Niche of harmful alga Aureococcus anophagefferens revealed through ecogenomics.</title>
        <authorList>
            <person name="Gobler C.J."/>
            <person name="Berry D.L."/>
            <person name="Dyhrman S.T."/>
            <person name="Wilhelm S.W."/>
            <person name="Salamov A."/>
            <person name="Lobanov A.V."/>
            <person name="Zhang Y."/>
            <person name="Collier J.L."/>
            <person name="Wurch L.L."/>
            <person name="Kustka A.B."/>
            <person name="Dill B.D."/>
            <person name="Shah M."/>
            <person name="VerBerkmoes N.C."/>
            <person name="Kuo A."/>
            <person name="Terry A."/>
            <person name="Pangilinan J."/>
            <person name="Lindquist E.A."/>
            <person name="Lucas S."/>
            <person name="Paulsen I.T."/>
            <person name="Hattenrath-Lehmann T.K."/>
            <person name="Talmage S.C."/>
            <person name="Walker E.A."/>
            <person name="Koch F."/>
            <person name="Burson A.M."/>
            <person name="Marcoval M.A."/>
            <person name="Tang Y.Z."/>
            <person name="Lecleir G.R."/>
            <person name="Coyne K.J."/>
            <person name="Berg G.M."/>
            <person name="Bertrand E.M."/>
            <person name="Saito M.A."/>
            <person name="Gladyshev V.N."/>
            <person name="Grigoriev I.V."/>
        </authorList>
    </citation>
    <scope>NUCLEOTIDE SEQUENCE [LARGE SCALE GENOMIC DNA]</scope>
    <source>
        <strain evidence="2">CCMP 1984</strain>
    </source>
</reference>
<gene>
    <name evidence="1" type="ORF">AURANDRAFT_69549</name>
</gene>
<dbReference type="AlphaFoldDB" id="F0YT27"/>
<dbReference type="GeneID" id="20227604"/>
<feature type="non-terminal residue" evidence="1">
    <location>
        <position position="341"/>
    </location>
</feature>
<accession>F0YT27</accession>
<dbReference type="RefSeq" id="XP_009043569.1">
    <property type="nucleotide sequence ID" value="XM_009045321.1"/>
</dbReference>
<dbReference type="EMBL" id="GL834259">
    <property type="protein sequence ID" value="EGB01732.1"/>
    <property type="molecule type" value="Genomic_DNA"/>
</dbReference>
<dbReference type="InParanoid" id="F0YT27"/>
<feature type="non-terminal residue" evidence="1">
    <location>
        <position position="1"/>
    </location>
</feature>
<dbReference type="SUPFAM" id="SSF52540">
    <property type="entry name" value="P-loop containing nucleoside triphosphate hydrolases"/>
    <property type="match status" value="1"/>
</dbReference>
<dbReference type="InterPro" id="IPR027417">
    <property type="entry name" value="P-loop_NTPase"/>
</dbReference>
<protein>
    <recommendedName>
        <fullName evidence="3">C2H2-type domain-containing protein</fullName>
    </recommendedName>
</protein>
<proteinExistence type="predicted"/>
<organism evidence="2">
    <name type="scientific">Aureococcus anophagefferens</name>
    <name type="common">Harmful bloom alga</name>
    <dbReference type="NCBI Taxonomy" id="44056"/>
    <lineage>
        <taxon>Eukaryota</taxon>
        <taxon>Sar</taxon>
        <taxon>Stramenopiles</taxon>
        <taxon>Ochrophyta</taxon>
        <taxon>Pelagophyceae</taxon>
        <taxon>Pelagomonadales</taxon>
        <taxon>Pelagomonadaceae</taxon>
        <taxon>Aureococcus</taxon>
    </lineage>
</organism>
<dbReference type="KEGG" id="aaf:AURANDRAFT_69549"/>
<keyword evidence="2" id="KW-1185">Reference proteome</keyword>
<name>F0YT27_AURAN</name>
<dbReference type="Gene3D" id="3.40.50.300">
    <property type="entry name" value="P-loop containing nucleotide triphosphate hydrolases"/>
    <property type="match status" value="1"/>
</dbReference>
<sequence length="341" mass="35571">IVADGATAPEAHALPAFFAERAVRDGPACAAFRRGGRQLYAPLVFEDGAAALDGAPFFAPTGEEPLAPAAPWTYGSLATHLPGPGPVDVVLYARARYSREADGLRRHEVRRETSRAYAAVFGGGAPEDAPADLVAIAGAADATQRRAISRIVAGASLVLRGPPGTGKSSTLANACVALAAAGRTVLVVGQEAAAARVVAAKVAKLVGEDGGAFVVGPDELADRKRKPRDGAVEAAVRRAREASLLPPDSFARRVADDRGLAVSSSRVDDDWGRYCVVLEKDSKKAERRFVCELCGREAASEGPIVKHLAKHRSDLAKRPTAGKKLAEYEALDARRGALDAA</sequence>
<dbReference type="Proteomes" id="UP000002729">
    <property type="component" value="Unassembled WGS sequence"/>
</dbReference>
<dbReference type="Pfam" id="PF13604">
    <property type="entry name" value="AAA_30"/>
    <property type="match status" value="1"/>
</dbReference>